<dbReference type="Pfam" id="PF04607">
    <property type="entry name" value="RelA_SpoT"/>
    <property type="match status" value="1"/>
</dbReference>
<dbReference type="CDD" id="cd01668">
    <property type="entry name" value="TGS_RSH"/>
    <property type="match status" value="1"/>
</dbReference>
<dbReference type="GO" id="GO:0015969">
    <property type="term" value="P:guanosine tetraphosphate metabolic process"/>
    <property type="evidence" value="ECO:0007669"/>
    <property type="project" value="InterPro"/>
</dbReference>
<name>A0A1G2PE29_9BACT</name>
<evidence type="ECO:0000313" key="6">
    <source>
        <dbReference type="EMBL" id="OHA46588.1"/>
    </source>
</evidence>
<dbReference type="SUPFAM" id="SSF81301">
    <property type="entry name" value="Nucleotidyltransferase"/>
    <property type="match status" value="1"/>
</dbReference>
<dbReference type="InterPro" id="IPR012676">
    <property type="entry name" value="TGS-like"/>
</dbReference>
<dbReference type="CDD" id="cd04876">
    <property type="entry name" value="ACT_RelA-SpoT"/>
    <property type="match status" value="1"/>
</dbReference>
<dbReference type="NCBIfam" id="TIGR00691">
    <property type="entry name" value="spoT_relA"/>
    <property type="match status" value="1"/>
</dbReference>
<evidence type="ECO:0000256" key="1">
    <source>
        <dbReference type="ARBA" id="ARBA00025704"/>
    </source>
</evidence>
<dbReference type="InterPro" id="IPR043519">
    <property type="entry name" value="NT_sf"/>
</dbReference>
<dbReference type="Gene3D" id="3.30.70.260">
    <property type="match status" value="1"/>
</dbReference>
<dbReference type="InterPro" id="IPR004095">
    <property type="entry name" value="TGS"/>
</dbReference>
<dbReference type="Pfam" id="PF02824">
    <property type="entry name" value="TGS"/>
    <property type="match status" value="1"/>
</dbReference>
<accession>A0A1G2PE29</accession>
<comment type="caution">
    <text evidence="6">The sequence shown here is derived from an EMBL/GenBank/DDBJ whole genome shotgun (WGS) entry which is preliminary data.</text>
</comment>
<dbReference type="InterPro" id="IPR004811">
    <property type="entry name" value="RelA/Spo_fam"/>
</dbReference>
<dbReference type="SMART" id="SM00954">
    <property type="entry name" value="RelA_SpoT"/>
    <property type="match status" value="1"/>
</dbReference>
<proteinExistence type="inferred from homology"/>
<dbReference type="FunFam" id="3.10.20.30:FF:000002">
    <property type="entry name" value="GTP pyrophosphokinase (RelA/SpoT)"/>
    <property type="match status" value="1"/>
</dbReference>
<dbReference type="InterPro" id="IPR002912">
    <property type="entry name" value="ACT_dom"/>
</dbReference>
<dbReference type="PROSITE" id="PS51671">
    <property type="entry name" value="ACT"/>
    <property type="match status" value="1"/>
</dbReference>
<dbReference type="InterPro" id="IPR045865">
    <property type="entry name" value="ACT-like_dom_sf"/>
</dbReference>
<gene>
    <name evidence="6" type="ORF">A2828_01625</name>
</gene>
<dbReference type="AlphaFoldDB" id="A0A1G2PE29"/>
<evidence type="ECO:0008006" key="8">
    <source>
        <dbReference type="Google" id="ProtNLM"/>
    </source>
</evidence>
<comment type="pathway">
    <text evidence="1">Purine metabolism.</text>
</comment>
<dbReference type="EMBL" id="MHSR01000013">
    <property type="protein sequence ID" value="OHA46588.1"/>
    <property type="molecule type" value="Genomic_DNA"/>
</dbReference>
<dbReference type="PANTHER" id="PTHR21262:SF31">
    <property type="entry name" value="GTP PYROPHOSPHOKINASE"/>
    <property type="match status" value="1"/>
</dbReference>
<dbReference type="Pfam" id="PF13291">
    <property type="entry name" value="ACT_4"/>
    <property type="match status" value="1"/>
</dbReference>
<evidence type="ECO:0000259" key="5">
    <source>
        <dbReference type="PROSITE" id="PS51880"/>
    </source>
</evidence>
<dbReference type="PROSITE" id="PS51831">
    <property type="entry name" value="HD"/>
    <property type="match status" value="1"/>
</dbReference>
<dbReference type="CDD" id="cd00077">
    <property type="entry name" value="HDc"/>
    <property type="match status" value="1"/>
</dbReference>
<dbReference type="InterPro" id="IPR033655">
    <property type="entry name" value="TGS_RelA/SpoT"/>
</dbReference>
<dbReference type="Proteomes" id="UP000178869">
    <property type="component" value="Unassembled WGS sequence"/>
</dbReference>
<dbReference type="PANTHER" id="PTHR21262">
    <property type="entry name" value="GUANOSINE-3',5'-BIS DIPHOSPHATE 3'-PYROPHOSPHOHYDROLASE"/>
    <property type="match status" value="1"/>
</dbReference>
<dbReference type="Gene3D" id="3.10.20.30">
    <property type="match status" value="1"/>
</dbReference>
<dbReference type="InterPro" id="IPR012675">
    <property type="entry name" value="Beta-grasp_dom_sf"/>
</dbReference>
<feature type="domain" description="HD" evidence="4">
    <location>
        <begin position="47"/>
        <end position="145"/>
    </location>
</feature>
<dbReference type="InterPro" id="IPR007685">
    <property type="entry name" value="RelA_SpoT"/>
</dbReference>
<evidence type="ECO:0000259" key="4">
    <source>
        <dbReference type="PROSITE" id="PS51831"/>
    </source>
</evidence>
<dbReference type="PROSITE" id="PS51880">
    <property type="entry name" value="TGS"/>
    <property type="match status" value="1"/>
</dbReference>
<comment type="function">
    <text evidence="2">In eubacteria ppGpp (guanosine 3'-diphosphate 5'-diphosphate) is a mediator of the stringent response that coordinates a variety of cellular activities in response to changes in nutritional abundance.</text>
</comment>
<dbReference type="Pfam" id="PF13328">
    <property type="entry name" value="HD_4"/>
    <property type="match status" value="1"/>
</dbReference>
<dbReference type="GO" id="GO:0005886">
    <property type="term" value="C:plasma membrane"/>
    <property type="evidence" value="ECO:0007669"/>
    <property type="project" value="TreeGrafter"/>
</dbReference>
<protein>
    <recommendedName>
        <fullName evidence="8">(P)ppGpp synthetase</fullName>
    </recommendedName>
</protein>
<sequence length="567" mass="64469">MSRADLEKLITTVQQNNPNADVGLIERAYTFAETAHSEQTRSSGDPYIIHPVAAAQTLAEMKLDDSTIAAALLHDVVDDTPFTVEDIKNEFGEEIAFLVDGVTKLGKIKYRGEERHVENLRKMFLAMAQDIRVVLIKLADRMHNMETLSALPEQKQYRIALETLEVYAPLASRLGMGELKSRLDDLAFPYVYPEEYKLLLSKIGDLYEKREAYLEKVKPILYAILDKENVHPLAVHARAKHYYSLWQKMHRLNMEIDKIYDLVALRIIVKDIPACYETLGIIHKYWKPLPGRIKDYIALPKPNGYRSLHTTVFCEDGVITELQIRTQEMHQEAEYGIVAHWNYEEEGKPDHGSITSRKLRWVKQLSEWQHETQGTDEFLDALKIDFFRERIFVFTPKGDVIELPEGATPLDFAFAIHSQIGEQASGARINDKFVGLDTPLRNGDVVEIIVQKGKKPSQQLMEVAKTTAARSHLRKSLRSQGIELAPKKEPVRVEMILGVENRVGLLKDVTATLAKFGVNIIKIEGSEKKNLAEINIVANISSKQDLPRIIVRLKKINGVADIKSRFV</sequence>
<dbReference type="Gene3D" id="3.30.460.10">
    <property type="entry name" value="Beta Polymerase, domain 2"/>
    <property type="match status" value="1"/>
</dbReference>
<dbReference type="Gene3D" id="1.10.3210.10">
    <property type="entry name" value="Hypothetical protein af1432"/>
    <property type="match status" value="1"/>
</dbReference>
<dbReference type="SUPFAM" id="SSF55021">
    <property type="entry name" value="ACT-like"/>
    <property type="match status" value="1"/>
</dbReference>
<comment type="similarity">
    <text evidence="2">Belongs to the relA/spoT family.</text>
</comment>
<evidence type="ECO:0000259" key="3">
    <source>
        <dbReference type="PROSITE" id="PS51671"/>
    </source>
</evidence>
<dbReference type="SUPFAM" id="SSF109604">
    <property type="entry name" value="HD-domain/PDEase-like"/>
    <property type="match status" value="1"/>
</dbReference>
<dbReference type="SUPFAM" id="SSF81271">
    <property type="entry name" value="TGS-like"/>
    <property type="match status" value="1"/>
</dbReference>
<organism evidence="6 7">
    <name type="scientific">Candidatus Terrybacteria bacterium RIFCSPHIGHO2_01_FULL_43_35</name>
    <dbReference type="NCBI Taxonomy" id="1802361"/>
    <lineage>
        <taxon>Bacteria</taxon>
        <taxon>Candidatus Terryibacteriota</taxon>
    </lineage>
</organism>
<reference evidence="6 7" key="1">
    <citation type="journal article" date="2016" name="Nat. Commun.">
        <title>Thousands of microbial genomes shed light on interconnected biogeochemical processes in an aquifer system.</title>
        <authorList>
            <person name="Anantharaman K."/>
            <person name="Brown C.T."/>
            <person name="Hug L.A."/>
            <person name="Sharon I."/>
            <person name="Castelle C.J."/>
            <person name="Probst A.J."/>
            <person name="Thomas B.C."/>
            <person name="Singh A."/>
            <person name="Wilkins M.J."/>
            <person name="Karaoz U."/>
            <person name="Brodie E.L."/>
            <person name="Williams K.H."/>
            <person name="Hubbard S.S."/>
            <person name="Banfield J.F."/>
        </authorList>
    </citation>
    <scope>NUCLEOTIDE SEQUENCE [LARGE SCALE GENOMIC DNA]</scope>
</reference>
<feature type="domain" description="TGS" evidence="5">
    <location>
        <begin position="387"/>
        <end position="450"/>
    </location>
</feature>
<dbReference type="SMART" id="SM00471">
    <property type="entry name" value="HDc"/>
    <property type="match status" value="1"/>
</dbReference>
<dbReference type="InterPro" id="IPR003607">
    <property type="entry name" value="HD/PDEase_dom"/>
</dbReference>
<dbReference type="InterPro" id="IPR006674">
    <property type="entry name" value="HD_domain"/>
</dbReference>
<evidence type="ECO:0000256" key="2">
    <source>
        <dbReference type="RuleBase" id="RU003847"/>
    </source>
</evidence>
<dbReference type="CDD" id="cd05399">
    <property type="entry name" value="NT_Rel-Spo_like"/>
    <property type="match status" value="1"/>
</dbReference>
<dbReference type="FunFam" id="3.30.460.10:FF:000001">
    <property type="entry name" value="GTP pyrophosphokinase RelA"/>
    <property type="match status" value="1"/>
</dbReference>
<evidence type="ECO:0000313" key="7">
    <source>
        <dbReference type="Proteomes" id="UP000178869"/>
    </source>
</evidence>
<feature type="domain" description="ACT" evidence="3">
    <location>
        <begin position="494"/>
        <end position="567"/>
    </location>
</feature>
<dbReference type="FunFam" id="1.10.3210.10:FF:000001">
    <property type="entry name" value="GTP pyrophosphokinase RelA"/>
    <property type="match status" value="1"/>
</dbReference>